<keyword evidence="12" id="KW-1185">Reference proteome</keyword>
<keyword evidence="6 9" id="KW-0472">Membrane</keyword>
<evidence type="ECO:0000256" key="8">
    <source>
        <dbReference type="ARBA" id="ARBA00023288"/>
    </source>
</evidence>
<evidence type="ECO:0000256" key="5">
    <source>
        <dbReference type="ARBA" id="ARBA00022989"/>
    </source>
</evidence>
<keyword evidence="3 9" id="KW-0812">Transmembrane</keyword>
<accession>A0A9P0CND8</accession>
<evidence type="ECO:0008006" key="13">
    <source>
        <dbReference type="Google" id="ProtNLM"/>
    </source>
</evidence>
<dbReference type="Pfam" id="PF17064">
    <property type="entry name" value="QVR"/>
    <property type="match status" value="1"/>
</dbReference>
<sequence length="171" mass="19535">MCTVYATSTSVLVLLALINTGFALQCWKCHSEFDVTCRDYFNVTRIQQNRRYFDNFNYAGNRQIQNPRNEPHLEHCDESFAHTYNQKTVCIKRVYRGTGSNELPNVQRECRLVSRNSKEGECPEDLTGGDRSRVIDFCGTCDFDGCNTATGIKTNVILAIVPVVILYLFQK</sequence>
<evidence type="ECO:0000256" key="7">
    <source>
        <dbReference type="ARBA" id="ARBA00023180"/>
    </source>
</evidence>
<name>A0A9P0CND8_9CUCU</name>
<dbReference type="InterPro" id="IPR031424">
    <property type="entry name" value="QVR-like"/>
</dbReference>
<comment type="subcellular location">
    <subcellularLocation>
        <location evidence="1">Membrane</location>
        <topology evidence="1">Lipid-anchor</topology>
        <topology evidence="1">GPI-anchor</topology>
    </subcellularLocation>
</comment>
<evidence type="ECO:0000256" key="4">
    <source>
        <dbReference type="ARBA" id="ARBA00022729"/>
    </source>
</evidence>
<protein>
    <recommendedName>
        <fullName evidence="13">Protein sleepless</fullName>
    </recommendedName>
</protein>
<dbReference type="Proteomes" id="UP001153636">
    <property type="component" value="Chromosome 2"/>
</dbReference>
<feature type="signal peptide" evidence="10">
    <location>
        <begin position="1"/>
        <end position="23"/>
    </location>
</feature>
<evidence type="ECO:0000256" key="6">
    <source>
        <dbReference type="ARBA" id="ARBA00023136"/>
    </source>
</evidence>
<dbReference type="EMBL" id="OV651814">
    <property type="protein sequence ID" value="CAH1106542.1"/>
    <property type="molecule type" value="Genomic_DNA"/>
</dbReference>
<dbReference type="AlphaFoldDB" id="A0A9P0CND8"/>
<dbReference type="InterPro" id="IPR050975">
    <property type="entry name" value="Sleep_regulator"/>
</dbReference>
<feature type="chain" id="PRO_5040321806" description="Protein sleepless" evidence="10">
    <location>
        <begin position="24"/>
        <end position="171"/>
    </location>
</feature>
<gene>
    <name evidence="11" type="ORF">PSYICH_LOCUS7702</name>
</gene>
<keyword evidence="4 10" id="KW-0732">Signal</keyword>
<evidence type="ECO:0000256" key="10">
    <source>
        <dbReference type="SAM" id="SignalP"/>
    </source>
</evidence>
<keyword evidence="7" id="KW-0325">Glycoprotein</keyword>
<evidence type="ECO:0000256" key="3">
    <source>
        <dbReference type="ARBA" id="ARBA00022692"/>
    </source>
</evidence>
<keyword evidence="2" id="KW-0336">GPI-anchor</keyword>
<dbReference type="GO" id="GO:0032222">
    <property type="term" value="P:regulation of synaptic transmission, cholinergic"/>
    <property type="evidence" value="ECO:0007669"/>
    <property type="project" value="InterPro"/>
</dbReference>
<dbReference type="OrthoDB" id="75169at2759"/>
<evidence type="ECO:0000256" key="1">
    <source>
        <dbReference type="ARBA" id="ARBA00004589"/>
    </source>
</evidence>
<evidence type="ECO:0000313" key="11">
    <source>
        <dbReference type="EMBL" id="CAH1106542.1"/>
    </source>
</evidence>
<proteinExistence type="predicted"/>
<reference evidence="11" key="1">
    <citation type="submission" date="2022-01" db="EMBL/GenBank/DDBJ databases">
        <authorList>
            <person name="King R."/>
        </authorList>
    </citation>
    <scope>NUCLEOTIDE SEQUENCE</scope>
</reference>
<feature type="transmembrane region" description="Helical" evidence="9">
    <location>
        <begin position="151"/>
        <end position="169"/>
    </location>
</feature>
<dbReference type="GO" id="GO:0098552">
    <property type="term" value="C:side of membrane"/>
    <property type="evidence" value="ECO:0007669"/>
    <property type="project" value="UniProtKB-KW"/>
</dbReference>
<dbReference type="PANTHER" id="PTHR33562:SF30">
    <property type="entry name" value="LD40063P"/>
    <property type="match status" value="1"/>
</dbReference>
<keyword evidence="5 9" id="KW-1133">Transmembrane helix</keyword>
<evidence type="ECO:0000313" key="12">
    <source>
        <dbReference type="Proteomes" id="UP001153636"/>
    </source>
</evidence>
<organism evidence="11 12">
    <name type="scientific">Psylliodes chrysocephalus</name>
    <dbReference type="NCBI Taxonomy" id="3402493"/>
    <lineage>
        <taxon>Eukaryota</taxon>
        <taxon>Metazoa</taxon>
        <taxon>Ecdysozoa</taxon>
        <taxon>Arthropoda</taxon>
        <taxon>Hexapoda</taxon>
        <taxon>Insecta</taxon>
        <taxon>Pterygota</taxon>
        <taxon>Neoptera</taxon>
        <taxon>Endopterygota</taxon>
        <taxon>Coleoptera</taxon>
        <taxon>Polyphaga</taxon>
        <taxon>Cucujiformia</taxon>
        <taxon>Chrysomeloidea</taxon>
        <taxon>Chrysomelidae</taxon>
        <taxon>Galerucinae</taxon>
        <taxon>Alticini</taxon>
        <taxon>Psylliodes</taxon>
    </lineage>
</organism>
<dbReference type="PANTHER" id="PTHR33562">
    <property type="entry name" value="ATILLA, ISOFORM B-RELATED-RELATED"/>
    <property type="match status" value="1"/>
</dbReference>
<keyword evidence="8" id="KW-0449">Lipoprotein</keyword>
<evidence type="ECO:0000256" key="2">
    <source>
        <dbReference type="ARBA" id="ARBA00022622"/>
    </source>
</evidence>
<dbReference type="GO" id="GO:0030431">
    <property type="term" value="P:sleep"/>
    <property type="evidence" value="ECO:0007669"/>
    <property type="project" value="InterPro"/>
</dbReference>
<evidence type="ECO:0000256" key="9">
    <source>
        <dbReference type="SAM" id="Phobius"/>
    </source>
</evidence>